<accession>A0ACC1PP82</accession>
<name>A0ACC1PP82_9APHY</name>
<sequence>MPELDILHGFQYLTLKLKKKWGKHHCDSMRARLALFPRVFATGTKQKDYVTCSVDARSVFDYHEDLEPVDASYEPNRFDAAKRAASPTPAHDCPGSNKDPKKAAQMRSFVVPQELVVDGARNLEGSQQTMAVFAALVGEEQTLLWKHIWSNNHGPDWIDEKTTAEATLDVWRAGVLETLKDMVTASAAKVSLLDALCSRQDVFNGYGQHTSHELLHVLGLWPGMPALELCADEEMFNRFKMCLHTYAAQYTSNTYRRRCLSLPNRQSPLEYNYKSDDNYHKLYLRVFRKSLVRMTREEYNRFARLGLFNSDHVIGEPYQVNENDLIDVAYKDVPVYQYLQSHKSKEPIYTAIVARPPSHWKYSSGDVQKMIAPDARNAGFATTIGPASFHMYKNNQHHWDAKAKPGRKAKARRGVHRVPLP</sequence>
<evidence type="ECO:0000313" key="1">
    <source>
        <dbReference type="EMBL" id="KAJ2998088.1"/>
    </source>
</evidence>
<proteinExistence type="predicted"/>
<dbReference type="Proteomes" id="UP001144978">
    <property type="component" value="Unassembled WGS sequence"/>
</dbReference>
<evidence type="ECO:0000313" key="2">
    <source>
        <dbReference type="Proteomes" id="UP001144978"/>
    </source>
</evidence>
<dbReference type="EMBL" id="JANSHE010001977">
    <property type="protein sequence ID" value="KAJ2998088.1"/>
    <property type="molecule type" value="Genomic_DNA"/>
</dbReference>
<reference evidence="1" key="1">
    <citation type="submission" date="2022-08" db="EMBL/GenBank/DDBJ databases">
        <title>Genome Sequence of Pycnoporus sanguineus.</title>
        <authorList>
            <person name="Buettner E."/>
        </authorList>
    </citation>
    <scope>NUCLEOTIDE SEQUENCE</scope>
    <source>
        <strain evidence="1">CG-C14</strain>
    </source>
</reference>
<comment type="caution">
    <text evidence="1">The sequence shown here is derived from an EMBL/GenBank/DDBJ whole genome shotgun (WGS) entry which is preliminary data.</text>
</comment>
<organism evidence="1 2">
    <name type="scientific">Trametes sanguinea</name>
    <dbReference type="NCBI Taxonomy" id="158606"/>
    <lineage>
        <taxon>Eukaryota</taxon>
        <taxon>Fungi</taxon>
        <taxon>Dikarya</taxon>
        <taxon>Basidiomycota</taxon>
        <taxon>Agaricomycotina</taxon>
        <taxon>Agaricomycetes</taxon>
        <taxon>Polyporales</taxon>
        <taxon>Polyporaceae</taxon>
        <taxon>Trametes</taxon>
    </lineage>
</organism>
<keyword evidence="2" id="KW-1185">Reference proteome</keyword>
<gene>
    <name evidence="1" type="ORF">NUW54_g7064</name>
</gene>
<protein>
    <submittedName>
        <fullName evidence="1">Uncharacterized protein</fullName>
    </submittedName>
</protein>